<dbReference type="Proteomes" id="UP000386575">
    <property type="component" value="Unassembled WGS sequence"/>
</dbReference>
<dbReference type="PANTHER" id="PTHR46468:SF1">
    <property type="entry name" value="SENTRIN-SPECIFIC PROTEASE 8"/>
    <property type="match status" value="1"/>
</dbReference>
<dbReference type="EMBL" id="VZUL01000003">
    <property type="protein sequence ID" value="KAB1083993.1"/>
    <property type="molecule type" value="Genomic_DNA"/>
</dbReference>
<dbReference type="InterPro" id="IPR003653">
    <property type="entry name" value="Peptidase_C48_C"/>
</dbReference>
<dbReference type="Pfam" id="PF02902">
    <property type="entry name" value="Peptidase_C48"/>
    <property type="match status" value="1"/>
</dbReference>
<dbReference type="GO" id="GO:0000338">
    <property type="term" value="P:protein deneddylation"/>
    <property type="evidence" value="ECO:0007669"/>
    <property type="project" value="TreeGrafter"/>
</dbReference>
<evidence type="ECO:0000313" key="6">
    <source>
        <dbReference type="EMBL" id="KAB1083993.1"/>
    </source>
</evidence>
<reference evidence="6 7" key="1">
    <citation type="submission" date="2019-09" db="EMBL/GenBank/DDBJ databases">
        <title>Genome sequencing of Ng87 strain.</title>
        <authorList>
            <person name="Karasev E.S."/>
            <person name="Andronov E."/>
        </authorList>
    </citation>
    <scope>NUCLEOTIDE SEQUENCE [LARGE SCALE GENOMIC DNA]</scope>
    <source>
        <strain evidence="6 7">Ng87</strain>
    </source>
</reference>
<name>A0A6A1TJ10_NEOGA</name>
<accession>A0A6A1TJ10</accession>
<dbReference type="SUPFAM" id="SSF54001">
    <property type="entry name" value="Cysteine proteinases"/>
    <property type="match status" value="1"/>
</dbReference>
<feature type="compositionally biased region" description="Polar residues" evidence="4">
    <location>
        <begin position="1"/>
        <end position="10"/>
    </location>
</feature>
<dbReference type="PROSITE" id="PS50600">
    <property type="entry name" value="ULP_PROTEASE"/>
    <property type="match status" value="1"/>
</dbReference>
<feature type="domain" description="Ubiquitin-like protease family profile" evidence="5">
    <location>
        <begin position="27"/>
        <end position="200"/>
    </location>
</feature>
<dbReference type="AlphaFoldDB" id="A0A6A1TJ10"/>
<gene>
    <name evidence="6" type="ORF">F4V91_25285</name>
</gene>
<dbReference type="InterPro" id="IPR038765">
    <property type="entry name" value="Papain-like_cys_pep_sf"/>
</dbReference>
<dbReference type="GO" id="GO:0019784">
    <property type="term" value="F:deNEDDylase activity"/>
    <property type="evidence" value="ECO:0007669"/>
    <property type="project" value="InterPro"/>
</dbReference>
<comment type="caution">
    <text evidence="6">The sequence shown here is derived from an EMBL/GenBank/DDBJ whole genome shotgun (WGS) entry which is preliminary data.</text>
</comment>
<evidence type="ECO:0000259" key="5">
    <source>
        <dbReference type="PROSITE" id="PS50600"/>
    </source>
</evidence>
<dbReference type="PANTHER" id="PTHR46468">
    <property type="entry name" value="SENTRIN-SPECIFIC PROTEASE 8"/>
    <property type="match status" value="1"/>
</dbReference>
<evidence type="ECO:0000256" key="1">
    <source>
        <dbReference type="ARBA" id="ARBA00022670"/>
    </source>
</evidence>
<dbReference type="Gene3D" id="3.40.395.10">
    <property type="entry name" value="Adenoviral Proteinase, Chain A"/>
    <property type="match status" value="1"/>
</dbReference>
<evidence type="ECO:0000313" key="7">
    <source>
        <dbReference type="Proteomes" id="UP000386575"/>
    </source>
</evidence>
<protein>
    <recommendedName>
        <fullName evidence="5">Ubiquitin-like protease family profile domain-containing protein</fullName>
    </recommendedName>
</protein>
<keyword evidence="2" id="KW-0378">Hydrolase</keyword>
<proteinExistence type="predicted"/>
<dbReference type="InterPro" id="IPR044613">
    <property type="entry name" value="Nep1/2-like"/>
</dbReference>
<keyword evidence="3" id="KW-0788">Thiol protease</keyword>
<organism evidence="6 7">
    <name type="scientific">Neorhizobium galegae</name>
    <name type="common">Rhizobium galegae</name>
    <dbReference type="NCBI Taxonomy" id="399"/>
    <lineage>
        <taxon>Bacteria</taxon>
        <taxon>Pseudomonadati</taxon>
        <taxon>Pseudomonadota</taxon>
        <taxon>Alphaproteobacteria</taxon>
        <taxon>Hyphomicrobiales</taxon>
        <taxon>Rhizobiaceae</taxon>
        <taxon>Rhizobium/Agrobacterium group</taxon>
        <taxon>Neorhizobium</taxon>
    </lineage>
</organism>
<evidence type="ECO:0000256" key="2">
    <source>
        <dbReference type="ARBA" id="ARBA00022801"/>
    </source>
</evidence>
<keyword evidence="1" id="KW-0645">Protease</keyword>
<evidence type="ECO:0000256" key="4">
    <source>
        <dbReference type="SAM" id="MobiDB-lite"/>
    </source>
</evidence>
<sequence>MTRFSTNGEPNTAGWESEGRLTHHSRVAQTDEPGSGIAPQGRHPLGPTHWLTDDHITADYRLLDQELLGRSPDLAARTRLVNSVIAYHLRLIPECEVPGEFQRIVHNQNEDDTGDFLFLPVNDGRAADPDSGSHWSLLLVDRRNRENPVGYHYDSLGAYHRTIATEFAARLGASLRPMRMARQQNGYDCGVFMLEATRELARRLAQEPRPRHEMLHLDNLVADRQALQERLARI</sequence>
<evidence type="ECO:0000256" key="3">
    <source>
        <dbReference type="ARBA" id="ARBA00022807"/>
    </source>
</evidence>
<dbReference type="GO" id="GO:0008234">
    <property type="term" value="F:cysteine-type peptidase activity"/>
    <property type="evidence" value="ECO:0007669"/>
    <property type="project" value="UniProtKB-KW"/>
</dbReference>
<feature type="region of interest" description="Disordered" evidence="4">
    <location>
        <begin position="1"/>
        <end position="50"/>
    </location>
</feature>
<dbReference type="GO" id="GO:0006508">
    <property type="term" value="P:proteolysis"/>
    <property type="evidence" value="ECO:0007669"/>
    <property type="project" value="UniProtKB-KW"/>
</dbReference>